<protein>
    <submittedName>
        <fullName evidence="3">Uncharacterized protein LOC117367413</fullName>
    </submittedName>
</protein>
<feature type="compositionally biased region" description="Polar residues" evidence="1">
    <location>
        <begin position="11"/>
        <end position="34"/>
    </location>
</feature>
<dbReference type="AlphaFoldDB" id="A0A6P8SCE3"/>
<organism evidence="2 3">
    <name type="scientific">Geotrypetes seraphini</name>
    <name type="common">Gaboon caecilian</name>
    <name type="synonym">Caecilia seraphini</name>
    <dbReference type="NCBI Taxonomy" id="260995"/>
    <lineage>
        <taxon>Eukaryota</taxon>
        <taxon>Metazoa</taxon>
        <taxon>Chordata</taxon>
        <taxon>Craniata</taxon>
        <taxon>Vertebrata</taxon>
        <taxon>Euteleostomi</taxon>
        <taxon>Amphibia</taxon>
        <taxon>Gymnophiona</taxon>
        <taxon>Geotrypetes</taxon>
    </lineage>
</organism>
<name>A0A6P8SCE3_GEOSA</name>
<dbReference type="RefSeq" id="XP_033815852.1">
    <property type="nucleotide sequence ID" value="XM_033959961.1"/>
</dbReference>
<gene>
    <name evidence="3" type="primary">LOC117367413</name>
</gene>
<feature type="compositionally biased region" description="Acidic residues" evidence="1">
    <location>
        <begin position="63"/>
        <end position="83"/>
    </location>
</feature>
<feature type="compositionally biased region" description="Basic and acidic residues" evidence="1">
    <location>
        <begin position="50"/>
        <end position="62"/>
    </location>
</feature>
<reference evidence="3" key="1">
    <citation type="submission" date="2025-08" db="UniProtKB">
        <authorList>
            <consortium name="RefSeq"/>
        </authorList>
    </citation>
    <scope>IDENTIFICATION</scope>
</reference>
<evidence type="ECO:0000256" key="1">
    <source>
        <dbReference type="SAM" id="MobiDB-lite"/>
    </source>
</evidence>
<feature type="region of interest" description="Disordered" evidence="1">
    <location>
        <begin position="1"/>
        <end position="94"/>
    </location>
</feature>
<dbReference type="Proteomes" id="UP000515159">
    <property type="component" value="Chromosome 1"/>
</dbReference>
<dbReference type="Gene3D" id="1.10.287.3160">
    <property type="match status" value="1"/>
</dbReference>
<keyword evidence="2" id="KW-1185">Reference proteome</keyword>
<dbReference type="InParanoid" id="A0A6P8SCE3"/>
<proteinExistence type="predicted"/>
<accession>A0A6P8SCE3</accession>
<dbReference type="OrthoDB" id="9369413at2759"/>
<dbReference type="GeneID" id="117367413"/>
<evidence type="ECO:0000313" key="2">
    <source>
        <dbReference type="Proteomes" id="UP000515159"/>
    </source>
</evidence>
<dbReference type="KEGG" id="gsh:117367413"/>
<feature type="region of interest" description="Disordered" evidence="1">
    <location>
        <begin position="350"/>
        <end position="417"/>
    </location>
</feature>
<feature type="compositionally biased region" description="Basic and acidic residues" evidence="1">
    <location>
        <begin position="84"/>
        <end position="94"/>
    </location>
</feature>
<evidence type="ECO:0000313" key="3">
    <source>
        <dbReference type="RefSeq" id="XP_033815852.1"/>
    </source>
</evidence>
<feature type="compositionally biased region" description="Low complexity" evidence="1">
    <location>
        <begin position="377"/>
        <end position="417"/>
    </location>
</feature>
<sequence length="417" mass="47492">MPVLAPEPRAQHQSVQTSAPVQPITSPGSMSMRSGKSVRKTRHADPTTPESRDRSPHVRDPDLWGDSEEPFLSEGECSSDEEESAVHDPSSKHDTSSFSSFLKDMCDSLSIPLEAESKKSKAFLDALDFDQPPKEYLKLPLHDILRETFYKNLETPLTVPGAPCKLDSLYKVIPIPGFDKPQLPHESLLVESTLKKSAGASVYASVPPGREGKAMDKFGKRLYQNAMLANRAGNYGFHFSFYLKHLLTTMAAFEKYLPQRKQQSFHHCLSSLFQLRKFMVRSIYDTFELTSRATAMSVAMRRLAWLRVSELDVNHQDRLANTPCLGDELFGESMDSTTQKLSAHETRWDTLLKNKKKPPPTRPFRQQSAYQRRFTARPLPTTAQQPRRQRQQQRQPPRQQQQQQPVKPTPQQKTQPF</sequence>